<evidence type="ECO:0000259" key="1">
    <source>
        <dbReference type="Pfam" id="PF20445"/>
    </source>
</evidence>
<feature type="domain" description="Retrotransposon hot spot protein N-terminal" evidence="1">
    <location>
        <begin position="16"/>
        <end position="123"/>
    </location>
</feature>
<evidence type="ECO:0000313" key="2">
    <source>
        <dbReference type="EMBL" id="CCD15826.1"/>
    </source>
</evidence>
<reference evidence="3" key="1">
    <citation type="submission" date="2011-07" db="EMBL/GenBank/DDBJ databases">
        <title>Divergent evolution of antigenic variation in African trypanosomes.</title>
        <authorList>
            <person name="Jackson A.P."/>
            <person name="Berry A."/>
            <person name="Allison H.C."/>
            <person name="Burton P."/>
            <person name="Anderson J."/>
            <person name="Aslett M."/>
            <person name="Brown R."/>
            <person name="Corton N."/>
            <person name="Harris D."/>
            <person name="Hauser H."/>
            <person name="Gamble J."/>
            <person name="Gilderthorp R."/>
            <person name="McQuillan J."/>
            <person name="Quail M.A."/>
            <person name="Sanders M."/>
            <person name="Van Tonder A."/>
            <person name="Ginger M.L."/>
            <person name="Donelson J.E."/>
            <person name="Field M.C."/>
            <person name="Barry J.D."/>
            <person name="Berriman M."/>
            <person name="Hertz-Fowler C."/>
        </authorList>
    </citation>
    <scope>NUCLEOTIDE SEQUENCE [LARGE SCALE GENOMIC DNA]</scope>
    <source>
        <strain evidence="3">IL3000</strain>
    </source>
</reference>
<gene>
    <name evidence="2" type="ORF">TCIL3000_0_08270</name>
</gene>
<dbReference type="InterPro" id="IPR046835">
    <property type="entry name" value="RHS_N"/>
</dbReference>
<protein>
    <recommendedName>
        <fullName evidence="1">Retrotransposon hot spot protein N-terminal domain-containing protein</fullName>
    </recommendedName>
</protein>
<dbReference type="EMBL" id="CAEQ01002068">
    <property type="protein sequence ID" value="CCD15826.1"/>
    <property type="molecule type" value="Genomic_DNA"/>
</dbReference>
<organism evidence="2 3">
    <name type="scientific">Trypanosoma congolense (strain IL3000)</name>
    <dbReference type="NCBI Taxonomy" id="1068625"/>
    <lineage>
        <taxon>Eukaryota</taxon>
        <taxon>Discoba</taxon>
        <taxon>Euglenozoa</taxon>
        <taxon>Kinetoplastea</taxon>
        <taxon>Metakinetoplastina</taxon>
        <taxon>Trypanosomatida</taxon>
        <taxon>Trypanosomatidae</taxon>
        <taxon>Trypanosoma</taxon>
        <taxon>Nannomonas</taxon>
    </lineage>
</organism>
<dbReference type="Pfam" id="PF20445">
    <property type="entry name" value="RHS_N"/>
    <property type="match status" value="1"/>
</dbReference>
<comment type="caution">
    <text evidence="2">The sequence shown here is derived from an EMBL/GenBank/DDBJ whole genome shotgun (WGS) entry which is preliminary data.</text>
</comment>
<dbReference type="AlphaFoldDB" id="F9WEW0"/>
<accession>F9WEW0</accession>
<proteinExistence type="predicted"/>
<reference evidence="2 3" key="2">
    <citation type="journal article" date="2012" name="Proc. Natl. Acad. Sci. U.S.A.">
        <title>Antigenic diversity is generated by distinct evolutionary mechanisms in African trypanosome species.</title>
        <authorList>
            <person name="Jackson A.P."/>
            <person name="Berry A."/>
            <person name="Aslett M."/>
            <person name="Allison H.C."/>
            <person name="Burton P."/>
            <person name="Vavrova-Anderson J."/>
            <person name="Brown R."/>
            <person name="Browne H."/>
            <person name="Corton N."/>
            <person name="Hauser H."/>
            <person name="Gamble J."/>
            <person name="Gilderthorp R."/>
            <person name="Marcello L."/>
            <person name="McQuillan J."/>
            <person name="Otto T.D."/>
            <person name="Quail M.A."/>
            <person name="Sanders M.J."/>
            <person name="van Tonder A."/>
            <person name="Ginger M.L."/>
            <person name="Field M.C."/>
            <person name="Barry J.D."/>
            <person name="Hertz-Fowler C."/>
            <person name="Berriman M."/>
        </authorList>
    </citation>
    <scope>NUCLEOTIDE SEQUENCE [LARGE SCALE GENOMIC DNA]</scope>
    <source>
        <strain evidence="2 3">IL3000</strain>
    </source>
</reference>
<sequence>MRYANAHSVKVIDGVYDSVFKAGWCYVVRSDTDDKKWLGMGVLRVGEGEQPHLWSEAQADVPYDPEEPWEGDVVPGAEGKLVMAVLSSQKGWPYGFFQGGDVRKEKAKSRTGYNAACDAYIRR</sequence>
<name>F9WEW0_TRYCI</name>
<keyword evidence="3" id="KW-1185">Reference proteome</keyword>
<dbReference type="Proteomes" id="UP000000702">
    <property type="component" value="Unassembled WGS sequence"/>
</dbReference>
<evidence type="ECO:0000313" key="3">
    <source>
        <dbReference type="Proteomes" id="UP000000702"/>
    </source>
</evidence>